<gene>
    <name evidence="1" type="ORF">HPB50_017658</name>
</gene>
<accession>A0ACB7TM65</accession>
<evidence type="ECO:0000313" key="1">
    <source>
        <dbReference type="EMBL" id="KAH6947234.1"/>
    </source>
</evidence>
<comment type="caution">
    <text evidence="1">The sequence shown here is derived from an EMBL/GenBank/DDBJ whole genome shotgun (WGS) entry which is preliminary data.</text>
</comment>
<organism evidence="1 2">
    <name type="scientific">Hyalomma asiaticum</name>
    <name type="common">Tick</name>
    <dbReference type="NCBI Taxonomy" id="266040"/>
    <lineage>
        <taxon>Eukaryota</taxon>
        <taxon>Metazoa</taxon>
        <taxon>Ecdysozoa</taxon>
        <taxon>Arthropoda</taxon>
        <taxon>Chelicerata</taxon>
        <taxon>Arachnida</taxon>
        <taxon>Acari</taxon>
        <taxon>Parasitiformes</taxon>
        <taxon>Ixodida</taxon>
        <taxon>Ixodoidea</taxon>
        <taxon>Ixodidae</taxon>
        <taxon>Hyalomminae</taxon>
        <taxon>Hyalomma</taxon>
    </lineage>
</organism>
<sequence length="187" mass="20034">MPGQTTQSLHGSAPAAGTPCCESGRPVLTDPITGQTVCSCQYDAQLLNYQRLAASGLPINMYGTAAAYAGDQGFLPLGAAEQSAFYSPSAQYFTALFHFNGSGKLKCSRPRRVLTLNKARRLASESIANGELLGLVRPRGRRGVSSSCLRSARRPPRRGPIDCRVKQEERKLRAQSQTLVACAGSCR</sequence>
<evidence type="ECO:0000313" key="2">
    <source>
        <dbReference type="Proteomes" id="UP000821845"/>
    </source>
</evidence>
<keyword evidence="2" id="KW-1185">Reference proteome</keyword>
<dbReference type="Proteomes" id="UP000821845">
    <property type="component" value="Chromosome 1"/>
</dbReference>
<reference evidence="1" key="1">
    <citation type="submission" date="2020-05" db="EMBL/GenBank/DDBJ databases">
        <title>Large-scale comparative analyses of tick genomes elucidate their genetic diversity and vector capacities.</title>
        <authorList>
            <person name="Jia N."/>
            <person name="Wang J."/>
            <person name="Shi W."/>
            <person name="Du L."/>
            <person name="Sun Y."/>
            <person name="Zhan W."/>
            <person name="Jiang J."/>
            <person name="Wang Q."/>
            <person name="Zhang B."/>
            <person name="Ji P."/>
            <person name="Sakyi L.B."/>
            <person name="Cui X."/>
            <person name="Yuan T."/>
            <person name="Jiang B."/>
            <person name="Yang W."/>
            <person name="Lam T.T.-Y."/>
            <person name="Chang Q."/>
            <person name="Ding S."/>
            <person name="Wang X."/>
            <person name="Zhu J."/>
            <person name="Ruan X."/>
            <person name="Zhao L."/>
            <person name="Wei J."/>
            <person name="Que T."/>
            <person name="Du C."/>
            <person name="Cheng J."/>
            <person name="Dai P."/>
            <person name="Han X."/>
            <person name="Huang E."/>
            <person name="Gao Y."/>
            <person name="Liu J."/>
            <person name="Shao H."/>
            <person name="Ye R."/>
            <person name="Li L."/>
            <person name="Wei W."/>
            <person name="Wang X."/>
            <person name="Wang C."/>
            <person name="Yang T."/>
            <person name="Huo Q."/>
            <person name="Li W."/>
            <person name="Guo W."/>
            <person name="Chen H."/>
            <person name="Zhou L."/>
            <person name="Ni X."/>
            <person name="Tian J."/>
            <person name="Zhou Y."/>
            <person name="Sheng Y."/>
            <person name="Liu T."/>
            <person name="Pan Y."/>
            <person name="Xia L."/>
            <person name="Li J."/>
            <person name="Zhao F."/>
            <person name="Cao W."/>
        </authorList>
    </citation>
    <scope>NUCLEOTIDE SEQUENCE</scope>
    <source>
        <strain evidence="1">Hyas-2018</strain>
    </source>
</reference>
<dbReference type="EMBL" id="CM023481">
    <property type="protein sequence ID" value="KAH6947234.1"/>
    <property type="molecule type" value="Genomic_DNA"/>
</dbReference>
<name>A0ACB7TM65_HYAAI</name>
<protein>
    <submittedName>
        <fullName evidence="1">Uncharacterized protein</fullName>
    </submittedName>
</protein>
<proteinExistence type="predicted"/>